<evidence type="ECO:0000313" key="3">
    <source>
        <dbReference type="Proteomes" id="UP000046122"/>
    </source>
</evidence>
<name>A0A090FWB4_MESPL</name>
<accession>A0A090FWB4</accession>
<dbReference type="Proteomes" id="UP000046122">
    <property type="component" value="Unassembled WGS sequence"/>
</dbReference>
<feature type="region of interest" description="Disordered" evidence="1">
    <location>
        <begin position="219"/>
        <end position="240"/>
    </location>
</feature>
<evidence type="ECO:0000313" key="2">
    <source>
        <dbReference type="EMBL" id="CDX50968.1"/>
    </source>
</evidence>
<organism evidence="2 3">
    <name type="scientific">Mesorhizobium plurifarium</name>
    <dbReference type="NCBI Taxonomy" id="69974"/>
    <lineage>
        <taxon>Bacteria</taxon>
        <taxon>Pseudomonadati</taxon>
        <taxon>Pseudomonadota</taxon>
        <taxon>Alphaproteobacteria</taxon>
        <taxon>Hyphomicrobiales</taxon>
        <taxon>Phyllobacteriaceae</taxon>
        <taxon>Mesorhizobium</taxon>
    </lineage>
</organism>
<proteinExistence type="predicted"/>
<reference evidence="2 3" key="1">
    <citation type="submission" date="2014-08" db="EMBL/GenBank/DDBJ databases">
        <authorList>
            <person name="Moulin Lionel"/>
        </authorList>
    </citation>
    <scope>NUCLEOTIDE SEQUENCE [LARGE SCALE GENOMIC DNA]</scope>
</reference>
<dbReference type="AlphaFoldDB" id="A0A090FWB4"/>
<dbReference type="EMBL" id="CCNE01000005">
    <property type="protein sequence ID" value="CDX50968.1"/>
    <property type="molecule type" value="Genomic_DNA"/>
</dbReference>
<sequence>MSDFSTSFEGYYIDLPEDPDEAFVVFQAKKFEELQRILDSTQANHWNNERNYIISMQAFDEVYNLKILSDIVIPPVSENFYEFYTNTQGIIQKAVIKFQLERSRRIRGDKSEIVVLNAEERKAIRQLIDGIKEKLDGIPLPEDKRRVLFTKLNAFLAELDQNITRTQAFNSFALQVARSLGSAAEEIKPLWERVDRVLDWLDKAKKWSESLPPWSERRKIEAPKKQLPAPKEEFDDRIPF</sequence>
<gene>
    <name evidence="2" type="ORF">MPL3365_130230</name>
</gene>
<protein>
    <submittedName>
        <fullName evidence="2">Uncharacterized protein</fullName>
    </submittedName>
</protein>
<evidence type="ECO:0000256" key="1">
    <source>
        <dbReference type="SAM" id="MobiDB-lite"/>
    </source>
</evidence>